<comment type="caution">
    <text evidence="6">The sequence shown here is derived from an EMBL/GenBank/DDBJ whole genome shotgun (WGS) entry which is preliminary data.</text>
</comment>
<evidence type="ECO:0000259" key="5">
    <source>
        <dbReference type="Pfam" id="PF00724"/>
    </source>
</evidence>
<protein>
    <submittedName>
        <fullName evidence="6">N-ethylmaleimide reductase</fullName>
        <ecNumber evidence="6">1.-.-.-</ecNumber>
    </submittedName>
</protein>
<dbReference type="Proteomes" id="UP000542353">
    <property type="component" value="Unassembled WGS sequence"/>
</dbReference>
<organism evidence="6 7">
    <name type="scientific">Rhodopseudomonas rhenobacensis</name>
    <dbReference type="NCBI Taxonomy" id="87461"/>
    <lineage>
        <taxon>Bacteria</taxon>
        <taxon>Pseudomonadati</taxon>
        <taxon>Pseudomonadota</taxon>
        <taxon>Alphaproteobacteria</taxon>
        <taxon>Hyphomicrobiales</taxon>
        <taxon>Nitrobacteraceae</taxon>
        <taxon>Rhodopseudomonas</taxon>
    </lineage>
</organism>
<dbReference type="EMBL" id="JACHIH010000003">
    <property type="protein sequence ID" value="MBB5046137.1"/>
    <property type="molecule type" value="Genomic_DNA"/>
</dbReference>
<feature type="region of interest" description="Disordered" evidence="4">
    <location>
        <begin position="332"/>
        <end position="361"/>
    </location>
</feature>
<evidence type="ECO:0000313" key="7">
    <source>
        <dbReference type="Proteomes" id="UP000542353"/>
    </source>
</evidence>
<comment type="cofactor">
    <cofactor evidence="1">
        <name>FMN</name>
        <dbReference type="ChEBI" id="CHEBI:58210"/>
    </cofactor>
</comment>
<dbReference type="PANTHER" id="PTHR22893">
    <property type="entry name" value="NADH OXIDOREDUCTASE-RELATED"/>
    <property type="match status" value="1"/>
</dbReference>
<dbReference type="InterPro" id="IPR013785">
    <property type="entry name" value="Aldolase_TIM"/>
</dbReference>
<dbReference type="FunFam" id="3.20.20.70:FF:000059">
    <property type="entry name" value="N-ethylmaleimide reductase, FMN-linked"/>
    <property type="match status" value="1"/>
</dbReference>
<dbReference type="Gene3D" id="3.20.20.70">
    <property type="entry name" value="Aldolase class I"/>
    <property type="match status" value="1"/>
</dbReference>
<keyword evidence="3 6" id="KW-0560">Oxidoreductase</keyword>
<sequence length="361" mass="38268">MTDLLGPFDLAGLNLSNRIIMAPMTRTRADDAGVPTDLMREYYVQRASAGLIVTECTAVRPDSAGIIHAPGAYDAAQEAGWRKITDAVHAAGGRIYLQIWHGGRISHSSLQPDGAPPIAPSAIAAAGVIFTAKGLLPYETPRALETPEIAPLVESFGAATAHARRAGFDGVELHGAFGYLPDQFLQDGTNQRTDAYGGSAENRARFMLEVVEAMSGAWSPERLGVKLSPSARHYGQSDRDAFATFTYVARQLSAMKVGYLHVMEPSEEDLKTGSVQIEHTTAALRPAFPGVVISNGGYDKAKAEAALAAGTADLVSFGAPFIANPDLPARFQNDAPLNTPDPATFYGSGAKGYTDYPSLSK</sequence>
<accession>A0A7W7Z1V1</accession>
<dbReference type="PANTHER" id="PTHR22893:SF98">
    <property type="entry name" value="OXIDOREDUCTASE"/>
    <property type="match status" value="1"/>
</dbReference>
<comment type="similarity">
    <text evidence="2">Belongs to the NADH:flavin oxidoreductase/NADH oxidase family.</text>
</comment>
<name>A0A7W7Z1V1_9BRAD</name>
<dbReference type="SUPFAM" id="SSF51395">
    <property type="entry name" value="FMN-linked oxidoreductases"/>
    <property type="match status" value="1"/>
</dbReference>
<dbReference type="AlphaFoldDB" id="A0A7W7Z1V1"/>
<gene>
    <name evidence="6" type="ORF">HNR60_000879</name>
</gene>
<dbReference type="InterPro" id="IPR045247">
    <property type="entry name" value="Oye-like"/>
</dbReference>
<proteinExistence type="inferred from homology"/>
<evidence type="ECO:0000256" key="2">
    <source>
        <dbReference type="ARBA" id="ARBA00005979"/>
    </source>
</evidence>
<dbReference type="InterPro" id="IPR001155">
    <property type="entry name" value="OxRdtase_FMN_N"/>
</dbReference>
<dbReference type="Pfam" id="PF00724">
    <property type="entry name" value="Oxidored_FMN"/>
    <property type="match status" value="1"/>
</dbReference>
<reference evidence="6 7" key="1">
    <citation type="submission" date="2020-08" db="EMBL/GenBank/DDBJ databases">
        <title>Genomic Encyclopedia of Type Strains, Phase IV (KMG-IV): sequencing the most valuable type-strain genomes for metagenomic binning, comparative biology and taxonomic classification.</title>
        <authorList>
            <person name="Goeker M."/>
        </authorList>
    </citation>
    <scope>NUCLEOTIDE SEQUENCE [LARGE SCALE GENOMIC DNA]</scope>
    <source>
        <strain evidence="6 7">DSM 12706</strain>
    </source>
</reference>
<evidence type="ECO:0000256" key="3">
    <source>
        <dbReference type="ARBA" id="ARBA00023002"/>
    </source>
</evidence>
<dbReference type="RefSeq" id="WP_210313240.1">
    <property type="nucleotide sequence ID" value="NZ_JACHIH010000003.1"/>
</dbReference>
<dbReference type="EC" id="1.-.-.-" evidence="6"/>
<dbReference type="CDD" id="cd02933">
    <property type="entry name" value="OYE_like_FMN"/>
    <property type="match status" value="1"/>
</dbReference>
<dbReference type="GO" id="GO:0005829">
    <property type="term" value="C:cytosol"/>
    <property type="evidence" value="ECO:0007669"/>
    <property type="project" value="UniProtKB-ARBA"/>
</dbReference>
<keyword evidence="7" id="KW-1185">Reference proteome</keyword>
<evidence type="ECO:0000256" key="4">
    <source>
        <dbReference type="SAM" id="MobiDB-lite"/>
    </source>
</evidence>
<evidence type="ECO:0000256" key="1">
    <source>
        <dbReference type="ARBA" id="ARBA00001917"/>
    </source>
</evidence>
<feature type="domain" description="NADH:flavin oxidoreductase/NADH oxidase N-terminal" evidence="5">
    <location>
        <begin position="4"/>
        <end position="337"/>
    </location>
</feature>
<evidence type="ECO:0000313" key="6">
    <source>
        <dbReference type="EMBL" id="MBB5046137.1"/>
    </source>
</evidence>
<dbReference type="GO" id="GO:0010181">
    <property type="term" value="F:FMN binding"/>
    <property type="evidence" value="ECO:0007669"/>
    <property type="project" value="InterPro"/>
</dbReference>
<dbReference type="GO" id="GO:0016628">
    <property type="term" value="F:oxidoreductase activity, acting on the CH-CH group of donors, NAD or NADP as acceptor"/>
    <property type="evidence" value="ECO:0007669"/>
    <property type="project" value="UniProtKB-ARBA"/>
</dbReference>